<accession>A0A0D2G989</accession>
<dbReference type="InterPro" id="IPR005907">
    <property type="entry name" value="G1P_thy_trans_s"/>
</dbReference>
<evidence type="ECO:0000256" key="2">
    <source>
        <dbReference type="ARBA" id="ARBA00010480"/>
    </source>
</evidence>
<keyword evidence="10" id="KW-0946">Virion</keyword>
<evidence type="ECO:0000256" key="7">
    <source>
        <dbReference type="ARBA" id="ARBA00022842"/>
    </source>
</evidence>
<evidence type="ECO:0000256" key="1">
    <source>
        <dbReference type="ARBA" id="ARBA00001946"/>
    </source>
</evidence>
<evidence type="ECO:0000256" key="3">
    <source>
        <dbReference type="ARBA" id="ARBA00012461"/>
    </source>
</evidence>
<keyword evidence="6" id="KW-0479">Metal-binding</keyword>
<proteinExistence type="inferred from homology"/>
<evidence type="ECO:0000256" key="4">
    <source>
        <dbReference type="ARBA" id="ARBA00022679"/>
    </source>
</evidence>
<dbReference type="AlphaFoldDB" id="A0A0D2G989"/>
<evidence type="ECO:0000256" key="6">
    <source>
        <dbReference type="ARBA" id="ARBA00022723"/>
    </source>
</evidence>
<dbReference type="InParanoid" id="A0A0D2G989"/>
<comment type="cofactor">
    <cofactor evidence="1">
        <name>Mg(2+)</name>
        <dbReference type="ChEBI" id="CHEBI:18420"/>
    </cofactor>
</comment>
<evidence type="ECO:0000256" key="5">
    <source>
        <dbReference type="ARBA" id="ARBA00022695"/>
    </source>
</evidence>
<name>A0A0D2G989_9BACT</name>
<dbReference type="STRING" id="1429043.X474_24550"/>
<feature type="domain" description="Nucleotidyl transferase" evidence="9">
    <location>
        <begin position="2"/>
        <end position="236"/>
    </location>
</feature>
<dbReference type="InterPro" id="IPR005835">
    <property type="entry name" value="NTP_transferase_dom"/>
</dbReference>
<protein>
    <recommendedName>
        <fullName evidence="3">glucose-1-phosphate thymidylyltransferase</fullName>
        <ecNumber evidence="3">2.7.7.24</ecNumber>
    </recommendedName>
</protein>
<comment type="caution">
    <text evidence="10">The sequence shown here is derived from an EMBL/GenBank/DDBJ whole genome shotgun (WGS) entry which is preliminary data.</text>
</comment>
<dbReference type="PANTHER" id="PTHR43532">
    <property type="entry name" value="GLUCOSE-1-PHOSPHATE THYMIDYLYLTRANSFERASE"/>
    <property type="match status" value="1"/>
</dbReference>
<keyword evidence="7" id="KW-0460">Magnesium</keyword>
<evidence type="ECO:0000313" key="11">
    <source>
        <dbReference type="Proteomes" id="UP000032233"/>
    </source>
</evidence>
<reference evidence="10 11" key="1">
    <citation type="submission" date="2013-11" db="EMBL/GenBank/DDBJ databases">
        <title>Metagenomic analysis of a methanogenic consortium involved in long chain n-alkane degradation.</title>
        <authorList>
            <person name="Davidova I.A."/>
            <person name="Callaghan A.V."/>
            <person name="Wawrik B."/>
            <person name="Pruitt S."/>
            <person name="Marks C."/>
            <person name="Duncan K.E."/>
            <person name="Suflita J.M."/>
        </authorList>
    </citation>
    <scope>NUCLEOTIDE SEQUENCE [LARGE SCALE GENOMIC DNA]</scope>
    <source>
        <strain evidence="10 11">SPR</strain>
    </source>
</reference>
<dbReference type="EC" id="2.7.7.24" evidence="3"/>
<keyword evidence="5" id="KW-0548">Nucleotidyltransferase</keyword>
<dbReference type="PANTHER" id="PTHR43532:SF1">
    <property type="entry name" value="GLUCOSE-1-PHOSPHATE THYMIDYLYLTRANSFERASE 1"/>
    <property type="match status" value="1"/>
</dbReference>
<keyword evidence="11" id="KW-1185">Reference proteome</keyword>
<sequence length="243" mass="26397">MKGIVLAGGLGTRLHPLTRITNKHLLPVYDKPMVFYPIQALVNAGIKDIMVVTGGNNAGDFLRLLANGADFGLRHLNYGYQEGEGGIAAALKVAEPFVEGHRICVVLGDNIIEKSIKGAVDAYKAQPSGGKILLKEVPDPQRFGVPVFDENNRVIRVEEKPADPKSPYAVTGIYMYDADVFEIINTLKPSGRGELEITDVNNAYLERGDLTYDVLDGWWADAGTFDSLLKVSNLVARTGANNL</sequence>
<dbReference type="GO" id="GO:0008879">
    <property type="term" value="F:glucose-1-phosphate thymidylyltransferase activity"/>
    <property type="evidence" value="ECO:0007669"/>
    <property type="project" value="UniProtKB-EC"/>
</dbReference>
<dbReference type="Proteomes" id="UP000032233">
    <property type="component" value="Unassembled WGS sequence"/>
</dbReference>
<organism evidence="10 11">
    <name type="scientific">Dethiosulfatarculus sandiegensis</name>
    <dbReference type="NCBI Taxonomy" id="1429043"/>
    <lineage>
        <taxon>Bacteria</taxon>
        <taxon>Pseudomonadati</taxon>
        <taxon>Thermodesulfobacteriota</taxon>
        <taxon>Desulfarculia</taxon>
        <taxon>Desulfarculales</taxon>
        <taxon>Desulfarculaceae</taxon>
        <taxon>Dethiosulfatarculus</taxon>
    </lineage>
</organism>
<dbReference type="OrthoDB" id="9803871at2"/>
<comment type="similarity">
    <text evidence="2">Belongs to the glucose-1-phosphate thymidylyltransferase family.</text>
</comment>
<comment type="catalytic activity">
    <reaction evidence="8">
        <text>dTTP + alpha-D-glucose 1-phosphate + H(+) = dTDP-alpha-D-glucose + diphosphate</text>
        <dbReference type="Rhea" id="RHEA:15225"/>
        <dbReference type="ChEBI" id="CHEBI:15378"/>
        <dbReference type="ChEBI" id="CHEBI:33019"/>
        <dbReference type="ChEBI" id="CHEBI:37568"/>
        <dbReference type="ChEBI" id="CHEBI:57477"/>
        <dbReference type="ChEBI" id="CHEBI:58601"/>
        <dbReference type="EC" id="2.7.7.24"/>
    </reaction>
</comment>
<keyword evidence="4" id="KW-0808">Transferase</keyword>
<dbReference type="GO" id="GO:0046872">
    <property type="term" value="F:metal ion binding"/>
    <property type="evidence" value="ECO:0007669"/>
    <property type="project" value="UniProtKB-KW"/>
</dbReference>
<dbReference type="FunCoup" id="A0A0D2G989">
    <property type="interactions" value="501"/>
</dbReference>
<evidence type="ECO:0000259" key="9">
    <source>
        <dbReference type="Pfam" id="PF00483"/>
    </source>
</evidence>
<dbReference type="Pfam" id="PF00483">
    <property type="entry name" value="NTP_transferase"/>
    <property type="match status" value="1"/>
</dbReference>
<keyword evidence="10" id="KW-0167">Capsid protein</keyword>
<dbReference type="PATRIC" id="fig|1429043.3.peg.5195"/>
<dbReference type="InterPro" id="IPR029044">
    <property type="entry name" value="Nucleotide-diphossugar_trans"/>
</dbReference>
<evidence type="ECO:0000256" key="8">
    <source>
        <dbReference type="ARBA" id="ARBA00049336"/>
    </source>
</evidence>
<dbReference type="EMBL" id="AZAC01000056">
    <property type="protein sequence ID" value="KIX11432.1"/>
    <property type="molecule type" value="Genomic_DNA"/>
</dbReference>
<dbReference type="Gene3D" id="3.90.550.10">
    <property type="entry name" value="Spore Coat Polysaccharide Biosynthesis Protein SpsA, Chain A"/>
    <property type="match status" value="1"/>
</dbReference>
<evidence type="ECO:0000313" key="10">
    <source>
        <dbReference type="EMBL" id="KIX11432.1"/>
    </source>
</evidence>
<gene>
    <name evidence="10" type="ORF">X474_24550</name>
</gene>
<dbReference type="RefSeq" id="WP_044352029.1">
    <property type="nucleotide sequence ID" value="NZ_AZAC01000056.1"/>
</dbReference>
<dbReference type="SUPFAM" id="SSF53448">
    <property type="entry name" value="Nucleotide-diphospho-sugar transferases"/>
    <property type="match status" value="1"/>
</dbReference>